<protein>
    <submittedName>
        <fullName evidence="6">Group 1 glycosyl transferase</fullName>
    </submittedName>
</protein>
<dbReference type="InterPro" id="IPR028098">
    <property type="entry name" value="Glyco_trans_4-like_N"/>
</dbReference>
<proteinExistence type="predicted"/>
<feature type="domain" description="Glycosyl transferase family 1" evidence="4">
    <location>
        <begin position="199"/>
        <end position="359"/>
    </location>
</feature>
<dbReference type="Pfam" id="PF13439">
    <property type="entry name" value="Glyco_transf_4"/>
    <property type="match status" value="1"/>
</dbReference>
<dbReference type="PANTHER" id="PTHR12526:SF510">
    <property type="entry name" value="D-INOSITOL 3-PHOSPHATE GLYCOSYLTRANSFERASE"/>
    <property type="match status" value="1"/>
</dbReference>
<name>A0A5E5A0T4_9BURK</name>
<keyword evidence="2 6" id="KW-0808">Transferase</keyword>
<feature type="domain" description="Glycosyltransferase subfamily 4-like N-terminal" evidence="5">
    <location>
        <begin position="13"/>
        <end position="169"/>
    </location>
</feature>
<evidence type="ECO:0000256" key="2">
    <source>
        <dbReference type="ARBA" id="ARBA00022679"/>
    </source>
</evidence>
<sequence>MRIALFVTGLQLGGAETQVADLARGFLARGHDVALISLTGTCAIALPRSPRFTRIELGAGKSPLSLMCAMRRLVADLRAWRPDVVHAHMVHANLIARVARWFVSMPVLVTSAHSRNEGGRARMLAYRLTDRWTDLTTNVSDDAVAAFIAQGAAPAARIVSMPNGIDTGRYRPDAQTRSQCRGQLPDLPGLPGSPVTGAERTPIVFAAGRMVEAKDYPTLIDAFTRVVQAMPDAKLFIAGDGPLRASMQTLIEEKGLAHAATLLGRRNDIAQLMCAADVYAMSSAWEGLPLVIGEAMASGLPVVSTDCGGVRELLGDAGTPTLHNTLVPVGNAAALGDALIRHLQASPQDREALGAANRERIIARYSLDAVVTRWLETYARLRDDARANA</sequence>
<dbReference type="GO" id="GO:0016757">
    <property type="term" value="F:glycosyltransferase activity"/>
    <property type="evidence" value="ECO:0007669"/>
    <property type="project" value="UniProtKB-KW"/>
</dbReference>
<keyword evidence="7" id="KW-1185">Reference proteome</keyword>
<organism evidence="6 7">
    <name type="scientific">Pandoraea captiosa</name>
    <dbReference type="NCBI Taxonomy" id="2508302"/>
    <lineage>
        <taxon>Bacteria</taxon>
        <taxon>Pseudomonadati</taxon>
        <taxon>Pseudomonadota</taxon>
        <taxon>Betaproteobacteria</taxon>
        <taxon>Burkholderiales</taxon>
        <taxon>Burkholderiaceae</taxon>
        <taxon>Pandoraea</taxon>
    </lineage>
</organism>
<evidence type="ECO:0000256" key="3">
    <source>
        <dbReference type="SAM" id="MobiDB-lite"/>
    </source>
</evidence>
<dbReference type="OrthoDB" id="9813211at2"/>
<keyword evidence="1" id="KW-0328">Glycosyltransferase</keyword>
<dbReference type="PANTHER" id="PTHR12526">
    <property type="entry name" value="GLYCOSYLTRANSFERASE"/>
    <property type="match status" value="1"/>
</dbReference>
<feature type="region of interest" description="Disordered" evidence="3">
    <location>
        <begin position="169"/>
        <end position="195"/>
    </location>
</feature>
<accession>A0A5E5A0T4</accession>
<dbReference type="InterPro" id="IPR001296">
    <property type="entry name" value="Glyco_trans_1"/>
</dbReference>
<evidence type="ECO:0000259" key="5">
    <source>
        <dbReference type="Pfam" id="PF13439"/>
    </source>
</evidence>
<dbReference type="SUPFAM" id="SSF53756">
    <property type="entry name" value="UDP-Glycosyltransferase/glycogen phosphorylase"/>
    <property type="match status" value="1"/>
</dbReference>
<reference evidence="6 7" key="1">
    <citation type="submission" date="2019-08" db="EMBL/GenBank/DDBJ databases">
        <authorList>
            <person name="Peeters C."/>
        </authorList>
    </citation>
    <scope>NUCLEOTIDE SEQUENCE [LARGE SCALE GENOMIC DNA]</scope>
    <source>
        <strain evidence="6 7">LMG 31118</strain>
    </source>
</reference>
<evidence type="ECO:0000313" key="6">
    <source>
        <dbReference type="EMBL" id="VVE67279.1"/>
    </source>
</evidence>
<dbReference type="Pfam" id="PF00534">
    <property type="entry name" value="Glycos_transf_1"/>
    <property type="match status" value="1"/>
</dbReference>
<dbReference type="Proteomes" id="UP000414136">
    <property type="component" value="Unassembled WGS sequence"/>
</dbReference>
<evidence type="ECO:0000313" key="7">
    <source>
        <dbReference type="Proteomes" id="UP000414136"/>
    </source>
</evidence>
<dbReference type="EMBL" id="CABPSQ010000003">
    <property type="protein sequence ID" value="VVE67279.1"/>
    <property type="molecule type" value="Genomic_DNA"/>
</dbReference>
<gene>
    <name evidence="6" type="ORF">PCA31118_02541</name>
</gene>
<evidence type="ECO:0000256" key="1">
    <source>
        <dbReference type="ARBA" id="ARBA00022676"/>
    </source>
</evidence>
<dbReference type="Gene3D" id="3.40.50.2000">
    <property type="entry name" value="Glycogen Phosphorylase B"/>
    <property type="match status" value="2"/>
</dbReference>
<evidence type="ECO:0000259" key="4">
    <source>
        <dbReference type="Pfam" id="PF00534"/>
    </source>
</evidence>
<dbReference type="RefSeq" id="WP_150625538.1">
    <property type="nucleotide sequence ID" value="NZ_CABPSQ010000003.1"/>
</dbReference>
<dbReference type="AlphaFoldDB" id="A0A5E5A0T4"/>